<dbReference type="InterPro" id="IPR039426">
    <property type="entry name" value="TonB-dep_rcpt-like"/>
</dbReference>
<evidence type="ECO:0000259" key="18">
    <source>
        <dbReference type="SMART" id="SM00965"/>
    </source>
</evidence>
<feature type="chain" id="PRO_5008391573" evidence="17">
    <location>
        <begin position="40"/>
        <end position="823"/>
    </location>
</feature>
<accession>A0A1A9KAU1</accession>
<dbReference type="PANTHER" id="PTHR32552:SF74">
    <property type="entry name" value="HYDROXAMATE SIDEROPHORE RECEPTOR FHUE"/>
    <property type="match status" value="1"/>
</dbReference>
<dbReference type="RefSeq" id="WP_064582808.1">
    <property type="nucleotide sequence ID" value="NZ_CP015878.1"/>
</dbReference>
<dbReference type="PROSITE" id="PS52016">
    <property type="entry name" value="TONB_DEPENDENT_REC_3"/>
    <property type="match status" value="1"/>
</dbReference>
<evidence type="ECO:0000313" key="19">
    <source>
        <dbReference type="EMBL" id="ANI14757.1"/>
    </source>
</evidence>
<feature type="short sequence motif" description="TonB C-terminal box" evidence="15">
    <location>
        <begin position="806"/>
        <end position="823"/>
    </location>
</feature>
<evidence type="ECO:0000256" key="4">
    <source>
        <dbReference type="ARBA" id="ARBA00022452"/>
    </source>
</evidence>
<dbReference type="Pfam" id="PF07715">
    <property type="entry name" value="Plug"/>
    <property type="match status" value="1"/>
</dbReference>
<keyword evidence="11 14" id="KW-0472">Membrane</keyword>
<evidence type="ECO:0000256" key="8">
    <source>
        <dbReference type="ARBA" id="ARBA00023004"/>
    </source>
</evidence>
<comment type="similarity">
    <text evidence="2 14 16">Belongs to the TonB-dependent receptor family.</text>
</comment>
<evidence type="ECO:0000313" key="20">
    <source>
        <dbReference type="Proteomes" id="UP000077748"/>
    </source>
</evidence>
<comment type="subcellular location">
    <subcellularLocation>
        <location evidence="1 14">Cell outer membrane</location>
        <topology evidence="1 14">Multi-pass membrane protein</topology>
    </subcellularLocation>
</comment>
<dbReference type="AlphaFoldDB" id="A0A1A9KAU1"/>
<dbReference type="InterPro" id="IPR010917">
    <property type="entry name" value="TonB_rcpt_CS"/>
</dbReference>
<feature type="domain" description="Secretin/TonB short N-terminal" evidence="18">
    <location>
        <begin position="73"/>
        <end position="124"/>
    </location>
</feature>
<reference evidence="19 20" key="1">
    <citation type="submission" date="2016-05" db="EMBL/GenBank/DDBJ databases">
        <title>Genome Sequence of Pseudomonas citronellolis Strain SJTE-3, an Estrogens and Persistent Organic Pollutants degradation strain.</title>
        <authorList>
            <person name="Liang R."/>
        </authorList>
    </citation>
    <scope>NUCLEOTIDE SEQUENCE [LARGE SCALE GENOMIC DNA]</scope>
    <source>
        <strain evidence="19 20">SJTE-3</strain>
    </source>
</reference>
<evidence type="ECO:0000256" key="6">
    <source>
        <dbReference type="ARBA" id="ARBA00022692"/>
    </source>
</evidence>
<protein>
    <submittedName>
        <fullName evidence="19">Ligand-gated channel</fullName>
    </submittedName>
</protein>
<dbReference type="SMART" id="SM00965">
    <property type="entry name" value="STN"/>
    <property type="match status" value="1"/>
</dbReference>
<keyword evidence="12" id="KW-0675">Receptor</keyword>
<evidence type="ECO:0000256" key="1">
    <source>
        <dbReference type="ARBA" id="ARBA00004571"/>
    </source>
</evidence>
<dbReference type="GO" id="GO:0009279">
    <property type="term" value="C:cell outer membrane"/>
    <property type="evidence" value="ECO:0007669"/>
    <property type="project" value="UniProtKB-SubCell"/>
</dbReference>
<dbReference type="GO" id="GO:0015891">
    <property type="term" value="P:siderophore transport"/>
    <property type="evidence" value="ECO:0007669"/>
    <property type="project" value="InterPro"/>
</dbReference>
<evidence type="ECO:0000256" key="10">
    <source>
        <dbReference type="ARBA" id="ARBA00023077"/>
    </source>
</evidence>
<organism evidence="19 20">
    <name type="scientific">Pseudomonas citronellolis</name>
    <dbReference type="NCBI Taxonomy" id="53408"/>
    <lineage>
        <taxon>Bacteria</taxon>
        <taxon>Pseudomonadati</taxon>
        <taxon>Pseudomonadota</taxon>
        <taxon>Gammaproteobacteria</taxon>
        <taxon>Pseudomonadales</taxon>
        <taxon>Pseudomonadaceae</taxon>
        <taxon>Pseudomonas</taxon>
    </lineage>
</organism>
<dbReference type="InterPro" id="IPR036942">
    <property type="entry name" value="Beta-barrel_TonB_sf"/>
</dbReference>
<dbReference type="InterPro" id="IPR000531">
    <property type="entry name" value="Beta-barrel_TonB"/>
</dbReference>
<dbReference type="PANTHER" id="PTHR32552">
    <property type="entry name" value="FERRICHROME IRON RECEPTOR-RELATED"/>
    <property type="match status" value="1"/>
</dbReference>
<dbReference type="Pfam" id="PF07660">
    <property type="entry name" value="STN"/>
    <property type="match status" value="1"/>
</dbReference>
<evidence type="ECO:0000256" key="12">
    <source>
        <dbReference type="ARBA" id="ARBA00023170"/>
    </source>
</evidence>
<evidence type="ECO:0000256" key="7">
    <source>
        <dbReference type="ARBA" id="ARBA00022729"/>
    </source>
</evidence>
<evidence type="ECO:0000256" key="9">
    <source>
        <dbReference type="ARBA" id="ARBA00023065"/>
    </source>
</evidence>
<dbReference type="CDD" id="cd01347">
    <property type="entry name" value="ligand_gated_channel"/>
    <property type="match status" value="1"/>
</dbReference>
<evidence type="ECO:0000256" key="3">
    <source>
        <dbReference type="ARBA" id="ARBA00022448"/>
    </source>
</evidence>
<keyword evidence="3 14" id="KW-0813">Transport</keyword>
<keyword evidence="8" id="KW-0408">Iron</keyword>
<dbReference type="Proteomes" id="UP000077748">
    <property type="component" value="Chromosome"/>
</dbReference>
<dbReference type="InterPro" id="IPR010105">
    <property type="entry name" value="TonB_sidphr_rcpt"/>
</dbReference>
<dbReference type="GO" id="GO:0038023">
    <property type="term" value="F:signaling receptor activity"/>
    <property type="evidence" value="ECO:0007669"/>
    <property type="project" value="InterPro"/>
</dbReference>
<dbReference type="Gene3D" id="3.55.50.30">
    <property type="match status" value="1"/>
</dbReference>
<evidence type="ECO:0000256" key="5">
    <source>
        <dbReference type="ARBA" id="ARBA00022496"/>
    </source>
</evidence>
<gene>
    <name evidence="19" type="ORF">A9C11_12505</name>
</gene>
<keyword evidence="4 14" id="KW-1134">Transmembrane beta strand</keyword>
<keyword evidence="6 14" id="KW-0812">Transmembrane</keyword>
<keyword evidence="10 16" id="KW-0798">TonB box</keyword>
<proteinExistence type="inferred from homology"/>
<keyword evidence="5" id="KW-0410">Iron transport</keyword>
<dbReference type="FunFam" id="2.170.130.10:FF:000010">
    <property type="entry name" value="Ferripyoverdine receptor"/>
    <property type="match status" value="1"/>
</dbReference>
<name>A0A1A9KAU1_9PSED</name>
<dbReference type="Pfam" id="PF00593">
    <property type="entry name" value="TonB_dep_Rec_b-barrel"/>
    <property type="match status" value="1"/>
</dbReference>
<keyword evidence="9" id="KW-0406">Ion transport</keyword>
<evidence type="ECO:0000256" key="11">
    <source>
        <dbReference type="ARBA" id="ARBA00023136"/>
    </source>
</evidence>
<dbReference type="InterPro" id="IPR012910">
    <property type="entry name" value="Plug_dom"/>
</dbReference>
<dbReference type="Gene3D" id="2.40.170.20">
    <property type="entry name" value="TonB-dependent receptor, beta-barrel domain"/>
    <property type="match status" value="1"/>
</dbReference>
<feature type="signal peptide" evidence="17">
    <location>
        <begin position="1"/>
        <end position="39"/>
    </location>
</feature>
<evidence type="ECO:0000256" key="15">
    <source>
        <dbReference type="PROSITE-ProRule" id="PRU10144"/>
    </source>
</evidence>
<dbReference type="InterPro" id="IPR011662">
    <property type="entry name" value="Secretin/TonB_short_N"/>
</dbReference>
<dbReference type="NCBIfam" id="TIGR01783">
    <property type="entry name" value="TonB-siderophor"/>
    <property type="match status" value="1"/>
</dbReference>
<evidence type="ECO:0000256" key="2">
    <source>
        <dbReference type="ARBA" id="ARBA00009810"/>
    </source>
</evidence>
<dbReference type="GO" id="GO:0015344">
    <property type="term" value="F:siderophore uptake transmembrane transporter activity"/>
    <property type="evidence" value="ECO:0007669"/>
    <property type="project" value="TreeGrafter"/>
</dbReference>
<sequence>MQLHPFASRRAARPSELAQALRAAALGLCLGPISFVASAQADTSDQASRQRHFEIAPGPLGAALAEFASQAGITLPLQPQRVQGLKSRGLSGDADVDTGLSRLLEGTGLRASRQGDGLYVLRPVAEAEQPLKMDSSEIMGVRQDGLTEGTGSYTTGAMQTATKLNLSLRETPQSVTVMTRQRLDDQALADLNDVVQNTPGMVIRRTGPERSTYYARGFALDNIMYDGLPTSLDSSQLSQDLLSADMAMYDRVEVVRGATGLMQGAGNPAAAINLVRKRPTPTFQASIQGSAGTWDRYRTDVDLSGPLTDNGAVRGRLVTAYQTQGSFRDSLDNERNLFYGIVEADLNDSTTLTLSASRQQDDYNGNGWTGLPVGFDGSDLKLSRSTSLSNDWEYWNKTSTSAYAAIEHALDNGWKLNLSATKSWADLDMLGTYILGRTATQTYDQYVGAGHYRESQNSFDAYASGPFRLMDRDHELVFGASHRRVVFNGDVPVNVLLHSNIDIYNWNGDTPKIASQTKYGWQNTNAKLNSVYATTRLNLADPLKLILGSRLDWYENDTSAPYKGTETELKVNRHVTKYAGLIYDLDAHHSVYVSYTDIFKPQSYFDTSGSVIAPITGKNYELGIKGEYFDGALNASAAIFQLDQENRAKAITDQSLCPSYPTTSCYEAAGEVRSKGIELELQGQLTPNWQLGAGYTFTEAKYRKDANKSNEGRLFDTDIPRHLFKMSTTYTLPGALDQWRIGSSLYRQNRIYNKGTTYMIEQDAYTLVDFMLGFKPTAHIDAQLNLNNAFDKKYYNSLSSSVTVPSNVYGEPRNLMLSVKYSF</sequence>
<dbReference type="SUPFAM" id="SSF56935">
    <property type="entry name" value="Porins"/>
    <property type="match status" value="1"/>
</dbReference>
<evidence type="ECO:0000256" key="14">
    <source>
        <dbReference type="PROSITE-ProRule" id="PRU01360"/>
    </source>
</evidence>
<keyword evidence="7 17" id="KW-0732">Signal</keyword>
<evidence type="ECO:0000256" key="16">
    <source>
        <dbReference type="RuleBase" id="RU003357"/>
    </source>
</evidence>
<dbReference type="InterPro" id="IPR037066">
    <property type="entry name" value="Plug_dom_sf"/>
</dbReference>
<dbReference type="EMBL" id="CP015878">
    <property type="protein sequence ID" value="ANI14757.1"/>
    <property type="molecule type" value="Genomic_DNA"/>
</dbReference>
<dbReference type="PROSITE" id="PS01156">
    <property type="entry name" value="TONB_DEPENDENT_REC_2"/>
    <property type="match status" value="1"/>
</dbReference>
<keyword evidence="13 14" id="KW-0998">Cell outer membrane</keyword>
<evidence type="ECO:0000256" key="17">
    <source>
        <dbReference type="SAM" id="SignalP"/>
    </source>
</evidence>
<dbReference type="Gene3D" id="2.170.130.10">
    <property type="entry name" value="TonB-dependent receptor, plug domain"/>
    <property type="match status" value="1"/>
</dbReference>
<evidence type="ECO:0000256" key="13">
    <source>
        <dbReference type="ARBA" id="ARBA00023237"/>
    </source>
</evidence>